<evidence type="ECO:0000313" key="8">
    <source>
        <dbReference type="Proteomes" id="UP000011096"/>
    </source>
</evidence>
<dbReference type="Gene3D" id="4.10.1000.10">
    <property type="entry name" value="Zinc finger, CCCH-type"/>
    <property type="match status" value="1"/>
</dbReference>
<feature type="compositionally biased region" description="Low complexity" evidence="5">
    <location>
        <begin position="272"/>
        <end position="285"/>
    </location>
</feature>
<feature type="compositionally biased region" description="Low complexity" evidence="5">
    <location>
        <begin position="1443"/>
        <end position="1452"/>
    </location>
</feature>
<protein>
    <recommendedName>
        <fullName evidence="6">C3H1-type domain-containing protein</fullName>
    </recommendedName>
</protein>
<dbReference type="RefSeq" id="XP_066008891.1">
    <property type="nucleotide sequence ID" value="XM_066151658.1"/>
</dbReference>
<feature type="region of interest" description="Disordered" evidence="5">
    <location>
        <begin position="1166"/>
        <end position="1185"/>
    </location>
</feature>
<evidence type="ECO:0000259" key="6">
    <source>
        <dbReference type="PROSITE" id="PS50103"/>
    </source>
</evidence>
<evidence type="ECO:0000313" key="7">
    <source>
        <dbReference type="EMBL" id="KAF4485730.1"/>
    </source>
</evidence>
<accession>A0A7J6J8T4</accession>
<reference evidence="7 8" key="1">
    <citation type="submission" date="2012-08" db="EMBL/GenBank/DDBJ databases">
        <authorList>
            <person name="Gan P.H.P."/>
            <person name="Ikeda K."/>
            <person name="Irieda H."/>
            <person name="Narusaka M."/>
            <person name="O'Connell R.J."/>
            <person name="Narusaka Y."/>
            <person name="Takano Y."/>
            <person name="Kubo Y."/>
            <person name="Shirasu K."/>
        </authorList>
    </citation>
    <scope>NUCLEOTIDE SEQUENCE [LARGE SCALE GENOMIC DNA]</scope>
    <source>
        <strain evidence="7 8">Nara gc5</strain>
    </source>
</reference>
<feature type="region of interest" description="Disordered" evidence="5">
    <location>
        <begin position="1424"/>
        <end position="1452"/>
    </location>
</feature>
<dbReference type="InterPro" id="IPR036855">
    <property type="entry name" value="Znf_CCCH_sf"/>
</dbReference>
<feature type="compositionally biased region" description="Basic and acidic residues" evidence="5">
    <location>
        <begin position="659"/>
        <end position="678"/>
    </location>
</feature>
<feature type="compositionally biased region" description="Basic and acidic residues" evidence="5">
    <location>
        <begin position="890"/>
        <end position="900"/>
    </location>
</feature>
<dbReference type="OrthoDB" id="4347at2759"/>
<feature type="compositionally biased region" description="Basic and acidic residues" evidence="5">
    <location>
        <begin position="1027"/>
        <end position="1041"/>
    </location>
</feature>
<feature type="compositionally biased region" description="Basic and acidic residues" evidence="5">
    <location>
        <begin position="1527"/>
        <end position="1558"/>
    </location>
</feature>
<feature type="compositionally biased region" description="Polar residues" evidence="5">
    <location>
        <begin position="149"/>
        <end position="161"/>
    </location>
</feature>
<dbReference type="InParanoid" id="A0A7J6J8T4"/>
<dbReference type="GO" id="GO:0008270">
    <property type="term" value="F:zinc ion binding"/>
    <property type="evidence" value="ECO:0007669"/>
    <property type="project" value="UniProtKB-KW"/>
</dbReference>
<dbReference type="EMBL" id="ANPB02000003">
    <property type="protein sequence ID" value="KAF4485730.1"/>
    <property type="molecule type" value="Genomic_DNA"/>
</dbReference>
<dbReference type="Pfam" id="PF18044">
    <property type="entry name" value="zf-CCCH_4"/>
    <property type="match status" value="1"/>
</dbReference>
<keyword evidence="2 4" id="KW-0863">Zinc-finger</keyword>
<feature type="region of interest" description="Disordered" evidence="5">
    <location>
        <begin position="1488"/>
        <end position="1584"/>
    </location>
</feature>
<dbReference type="SMART" id="SM00356">
    <property type="entry name" value="ZnF_C3H1"/>
    <property type="match status" value="1"/>
</dbReference>
<feature type="compositionally biased region" description="Low complexity" evidence="5">
    <location>
        <begin position="866"/>
        <end position="882"/>
    </location>
</feature>
<feature type="region of interest" description="Disordered" evidence="5">
    <location>
        <begin position="649"/>
        <end position="678"/>
    </location>
</feature>
<feature type="compositionally biased region" description="Pro residues" evidence="5">
    <location>
        <begin position="1500"/>
        <end position="1509"/>
    </location>
</feature>
<feature type="compositionally biased region" description="Basic residues" evidence="5">
    <location>
        <begin position="1042"/>
        <end position="1052"/>
    </location>
</feature>
<organism evidence="7 8">
    <name type="scientific">Colletotrichum fructicola (strain Nara gc5)</name>
    <name type="common">Anthracnose fungus</name>
    <name type="synonym">Colletotrichum gloeosporioides (strain Nara gc5)</name>
    <dbReference type="NCBI Taxonomy" id="1213859"/>
    <lineage>
        <taxon>Eukaryota</taxon>
        <taxon>Fungi</taxon>
        <taxon>Dikarya</taxon>
        <taxon>Ascomycota</taxon>
        <taxon>Pezizomycotina</taxon>
        <taxon>Sordariomycetes</taxon>
        <taxon>Hypocreomycetidae</taxon>
        <taxon>Glomerellales</taxon>
        <taxon>Glomerellaceae</taxon>
        <taxon>Colletotrichum</taxon>
        <taxon>Colletotrichum gloeosporioides species complex</taxon>
    </lineage>
</organism>
<evidence type="ECO:0000256" key="1">
    <source>
        <dbReference type="ARBA" id="ARBA00022723"/>
    </source>
</evidence>
<dbReference type="InterPro" id="IPR041367">
    <property type="entry name" value="Znf-CCCH_4"/>
</dbReference>
<comment type="caution">
    <text evidence="7">The sequence shown here is derived from an EMBL/GenBank/DDBJ whole genome shotgun (WGS) entry which is preliminary data.</text>
</comment>
<evidence type="ECO:0000256" key="3">
    <source>
        <dbReference type="ARBA" id="ARBA00022833"/>
    </source>
</evidence>
<keyword evidence="8" id="KW-1185">Reference proteome</keyword>
<feature type="domain" description="C3H1-type" evidence="6">
    <location>
        <begin position="1585"/>
        <end position="1611"/>
    </location>
</feature>
<keyword evidence="3 4" id="KW-0862">Zinc</keyword>
<feature type="region of interest" description="Disordered" evidence="5">
    <location>
        <begin position="265"/>
        <end position="352"/>
    </location>
</feature>
<feature type="region of interest" description="Disordered" evidence="5">
    <location>
        <begin position="378"/>
        <end position="515"/>
    </location>
</feature>
<evidence type="ECO:0000256" key="4">
    <source>
        <dbReference type="PROSITE-ProRule" id="PRU00723"/>
    </source>
</evidence>
<reference evidence="7 8" key="2">
    <citation type="submission" date="2020-04" db="EMBL/GenBank/DDBJ databases">
        <title>Genome sequencing and assembly of multiple isolates from the Colletotrichum gloeosporioides species complex.</title>
        <authorList>
            <person name="Gan P."/>
            <person name="Shirasu K."/>
        </authorList>
    </citation>
    <scope>NUCLEOTIDE SEQUENCE [LARGE SCALE GENOMIC DNA]</scope>
    <source>
        <strain evidence="7 8">Nara gc5</strain>
    </source>
</reference>
<feature type="compositionally biased region" description="Polar residues" evidence="5">
    <location>
        <begin position="1011"/>
        <end position="1026"/>
    </location>
</feature>
<feature type="compositionally biased region" description="Basic and acidic residues" evidence="5">
    <location>
        <begin position="952"/>
        <end position="963"/>
    </location>
</feature>
<feature type="compositionally biased region" description="Low complexity" evidence="5">
    <location>
        <begin position="1488"/>
        <end position="1499"/>
    </location>
</feature>
<feature type="compositionally biased region" description="Low complexity" evidence="5">
    <location>
        <begin position="419"/>
        <end position="458"/>
    </location>
</feature>
<feature type="compositionally biased region" description="Low complexity" evidence="5">
    <location>
        <begin position="1424"/>
        <end position="1435"/>
    </location>
</feature>
<feature type="compositionally biased region" description="Polar residues" evidence="5">
    <location>
        <begin position="320"/>
        <end position="330"/>
    </location>
</feature>
<dbReference type="InterPro" id="IPR000571">
    <property type="entry name" value="Znf_CCCH"/>
</dbReference>
<feature type="compositionally biased region" description="Pro residues" evidence="5">
    <location>
        <begin position="1170"/>
        <end position="1181"/>
    </location>
</feature>
<evidence type="ECO:0000256" key="5">
    <source>
        <dbReference type="SAM" id="MobiDB-lite"/>
    </source>
</evidence>
<dbReference type="PROSITE" id="PS50103">
    <property type="entry name" value="ZF_C3H1"/>
    <property type="match status" value="1"/>
</dbReference>
<sequence>MISALPSIVIAILRTSGHADMAMFLIHTTQKDTTIAFVIPTPSEFSLVRRSTTPSSLLDRRFRPSRALHLSLPPSCAVLPVDKIRLFKPDTMQNWQTNGQAGSAQSHNNNIWPGSFGFSNGSNQFGGAQDWTQQIHDQNAFSHLAPQGNGAQSNPFGSSPHQAHASVASDHNGMSALNQGNFHNGHNHFALDPSYADPGQDDPLAGLHDFPQDMYGQQGKTDFGGNMDNMNHDHTPDFANQQFQYNGQNSQLFNGNVSQYNESQLMPQHGHQSSAQIQQQQSQPQPRFDSIPQSYSPAPQGYGQSPRQHQAQPDRVYSQPPHSFQAQHAHQPNQPFSNPTPPPFQANQAPPYQQPKLVPQQTQYAQPNVAPTFQPVAPKQKVEQVRANQHTPQPVSQPPPQPVQQAKAVPAPVRPIQPHPQAQQLQLQQQQQPQFQYQQPAYQQPTLQQQHQPLAAAPIIPPGTPPVDSATPPDQLPAKKRKRVTKKEEPEQADSPNDLARKGDDGETLVFPSSTDEELAAVNQFKKRSAAAKKNFPAIPGAPFLVSSGTVKLSTKGYDRLAPLVALPSSSGKRIIPELASELPCEIQGKFADRYRPSGTIPAKPEDREFEARALLDQYNREMKQLGNRRPKYADYPFTFQEQLKADEAVKTKAQRKAKKEEEEERKKPIRPETRPADPVEGAVWDILGIVYIDPTATRTNALIASAVQALGEFLIKIRGEMNRAKQEVDQAIKEGQPASVVAEWTRKTDLKKEIFTRVCEAAAKHGDEAVLENLGGHQKGILSLVNMLIGCIKAADFNGPLPKALLRFMSNISMSEKVSKDVKFENVRKRLADKGDNEVKELVRTIASRIKKDTETSNGVEVKKTSSALPASKATKPATKAVESSPAKRARDDDSDTRTVKKMAVESSNTTLANKTGAKPATAGSLQSKFASKPRPASTLLAGKIRPPKPVTKELTKPEAPKPEASSSATPMDVDKKPAPAPPKPEPKAAAPKPAAASSSSLSSIASLLDSINTPKAENQATQAKDANKRDTPETPEEKAKRLRKEARRKLRVTWKPESELVQVRVFHKEAAEDEDNMTKDAADDRSEGMMLKQRANFNEDEDDEDELPYQPYVPPILADVSRIAQEYRDKSFVTRGGSKTFHTDEQKTIADRENRELMVIYTDVSDIPPTPKSPPPEPEVPNVDAKTVQLPQGDAKFDEIQKRWKETQQFGWEAAAYYARKRLEAKDDPATKLNSILGNLKPVAPAVTPEPYNMTPPGEPPAQPIIPFAADMQPIPSIPFDDKVHGILISDKLKDWRDNNPYNAAAPQTQRRYDYPDPSIQAAANSIEEVVEKLRGLPYPATNPPDWLAHDQERVREWWAGFQKDAVAKAKRDAEERIRADAEAKASAQQTALQNQDNQDAWAAYYQQQQQYAQYMALMQSMPGGQPQQSAQPAPAPAAPMPQVGDAQLQALLSQMSQQPAQGAPQAGAFGLNPQDQGYQQLMMLAQMQQQQQQPQQQQPPPAPEPPAVDQTPEPLYNKPSYGRKLIDYSDRDSRDESEEHRGRDRDRNRDREGGRGKQGKNRKGNAPGGATLPPHRPVNRALIGTKPCSFWQQGKCARGDKCTFRHDN</sequence>
<feature type="region of interest" description="Disordered" evidence="5">
    <location>
        <begin position="854"/>
        <end position="1052"/>
    </location>
</feature>
<feature type="region of interest" description="Disordered" evidence="5">
    <location>
        <begin position="143"/>
        <end position="241"/>
    </location>
</feature>
<feature type="compositionally biased region" description="Low complexity" evidence="5">
    <location>
        <begin position="989"/>
        <end position="1008"/>
    </location>
</feature>
<feature type="compositionally biased region" description="Polar residues" evidence="5">
    <location>
        <begin position="291"/>
        <end position="311"/>
    </location>
</feature>
<dbReference type="SUPFAM" id="SSF90229">
    <property type="entry name" value="CCCH zinc finger"/>
    <property type="match status" value="1"/>
</dbReference>
<feature type="zinc finger region" description="C3H1-type" evidence="4">
    <location>
        <begin position="1585"/>
        <end position="1611"/>
    </location>
</feature>
<name>A0A7J6J8T4_COLFN</name>
<dbReference type="GeneID" id="43619844"/>
<evidence type="ECO:0000256" key="2">
    <source>
        <dbReference type="ARBA" id="ARBA00022771"/>
    </source>
</evidence>
<gene>
    <name evidence="7" type="ORF">CGGC5_v006167</name>
</gene>
<keyword evidence="1 4" id="KW-0479">Metal-binding</keyword>
<proteinExistence type="predicted"/>
<dbReference type="Proteomes" id="UP000011096">
    <property type="component" value="Unassembled WGS sequence"/>
</dbReference>